<feature type="domain" description="FLYWCH-type" evidence="4">
    <location>
        <begin position="13"/>
        <end position="72"/>
    </location>
</feature>
<dbReference type="KEGG" id="goe:108864216"/>
<evidence type="ECO:0000313" key="6">
    <source>
        <dbReference type="RefSeq" id="XP_018494922.1"/>
    </source>
</evidence>
<evidence type="ECO:0000259" key="4">
    <source>
        <dbReference type="Pfam" id="PF04500"/>
    </source>
</evidence>
<dbReference type="AlphaFoldDB" id="A0AAJ7L3S9"/>
<proteinExistence type="predicted"/>
<keyword evidence="1" id="KW-0479">Metal-binding</keyword>
<keyword evidence="2" id="KW-0863">Zinc-finger</keyword>
<gene>
    <name evidence="6" type="primary">LOC108864216</name>
</gene>
<keyword evidence="3" id="KW-0862">Zinc</keyword>
<accession>A0AAJ7L3S9</accession>
<dbReference type="RefSeq" id="XP_018494922.1">
    <property type="nucleotide sequence ID" value="XM_018639406.1"/>
</dbReference>
<dbReference type="GO" id="GO:0008270">
    <property type="term" value="F:zinc ion binding"/>
    <property type="evidence" value="ECO:0007669"/>
    <property type="project" value="UniProtKB-KW"/>
</dbReference>
<protein>
    <submittedName>
        <fullName evidence="6">Uncharacterized protein LOC108864216</fullName>
    </submittedName>
</protein>
<sequence length="223" mass="24463">MEAPSNLGVPQITRTERGELKLAFRGPVYTQDKKNSIGTSHFWRCESKDECRARLHTAVGTDEAVKVVGEHNDPADAAFVEAAAGNSEVERRALSTQEAPSQLLNNLAASRSFAGKGCLPKPDSIKRRINRLRGVSSLAPAYPSDRASIVVPEAYTMYQCEPGAPERFLLGDSGVGYEERVLIFGRETAAEWVGYVQRIYVDGTFSLAPGKFEQLFVIRSLIV</sequence>
<evidence type="ECO:0000313" key="5">
    <source>
        <dbReference type="Proteomes" id="UP000694867"/>
    </source>
</evidence>
<dbReference type="GeneID" id="108864216"/>
<evidence type="ECO:0000256" key="3">
    <source>
        <dbReference type="ARBA" id="ARBA00022833"/>
    </source>
</evidence>
<dbReference type="Pfam" id="PF04500">
    <property type="entry name" value="FLYWCH"/>
    <property type="match status" value="1"/>
</dbReference>
<dbReference type="Proteomes" id="UP000694867">
    <property type="component" value="Unplaced"/>
</dbReference>
<dbReference type="Gene3D" id="2.20.25.240">
    <property type="match status" value="1"/>
</dbReference>
<dbReference type="InterPro" id="IPR007588">
    <property type="entry name" value="Znf_FLYWCH"/>
</dbReference>
<name>A0AAJ7L3S9_9ACAR</name>
<evidence type="ECO:0000256" key="1">
    <source>
        <dbReference type="ARBA" id="ARBA00022723"/>
    </source>
</evidence>
<keyword evidence="5" id="KW-1185">Reference proteome</keyword>
<organism evidence="5 6">
    <name type="scientific">Galendromus occidentalis</name>
    <name type="common">western predatory mite</name>
    <dbReference type="NCBI Taxonomy" id="34638"/>
    <lineage>
        <taxon>Eukaryota</taxon>
        <taxon>Metazoa</taxon>
        <taxon>Ecdysozoa</taxon>
        <taxon>Arthropoda</taxon>
        <taxon>Chelicerata</taxon>
        <taxon>Arachnida</taxon>
        <taxon>Acari</taxon>
        <taxon>Parasitiformes</taxon>
        <taxon>Mesostigmata</taxon>
        <taxon>Gamasina</taxon>
        <taxon>Phytoseioidea</taxon>
        <taxon>Phytoseiidae</taxon>
        <taxon>Typhlodrominae</taxon>
        <taxon>Galendromus</taxon>
    </lineage>
</organism>
<evidence type="ECO:0000256" key="2">
    <source>
        <dbReference type="ARBA" id="ARBA00022771"/>
    </source>
</evidence>
<reference evidence="6" key="1">
    <citation type="submission" date="2025-08" db="UniProtKB">
        <authorList>
            <consortium name="RefSeq"/>
        </authorList>
    </citation>
    <scope>IDENTIFICATION</scope>
</reference>